<evidence type="ECO:0000313" key="10">
    <source>
        <dbReference type="Proteomes" id="UP000054560"/>
    </source>
</evidence>
<dbReference type="GO" id="GO:0005737">
    <property type="term" value="C:cytoplasm"/>
    <property type="evidence" value="ECO:0007669"/>
    <property type="project" value="TreeGrafter"/>
</dbReference>
<comment type="similarity">
    <text evidence="3">Belongs to the protein-tyrosine phosphatase family. Atypical dual-specificity phosphatase Siw14-like subfamily.</text>
</comment>
<dbReference type="STRING" id="667725.A0A0L0G958"/>
<dbReference type="FunFam" id="3.90.190.10:FF:000024">
    <property type="entry name" value="probable tyrosine-protein phosphatase At1g05000"/>
    <property type="match status" value="1"/>
</dbReference>
<comment type="catalytic activity">
    <reaction evidence="7">
        <text>6-diphospho-1D-myo-inositol pentakisphosphate + H2O = 1D-myo-inositol hexakisphosphate + phosphate + H(+)</text>
        <dbReference type="Rhea" id="RHEA:79703"/>
        <dbReference type="ChEBI" id="CHEBI:15377"/>
        <dbReference type="ChEBI" id="CHEBI:15378"/>
        <dbReference type="ChEBI" id="CHEBI:43474"/>
        <dbReference type="ChEBI" id="CHEBI:58130"/>
        <dbReference type="ChEBI" id="CHEBI:230534"/>
        <dbReference type="EC" id="3.6.1.52"/>
    </reaction>
    <physiologicalReaction direction="left-to-right" evidence="7">
        <dbReference type="Rhea" id="RHEA:79704"/>
    </physiologicalReaction>
</comment>
<dbReference type="SUPFAM" id="SSF52799">
    <property type="entry name" value="(Phosphotyrosine protein) phosphatases II"/>
    <property type="match status" value="1"/>
</dbReference>
<evidence type="ECO:0000259" key="8">
    <source>
        <dbReference type="PROSITE" id="PS50054"/>
    </source>
</evidence>
<reference evidence="9 10" key="1">
    <citation type="submission" date="2011-02" db="EMBL/GenBank/DDBJ databases">
        <title>The Genome Sequence of Sphaeroforma arctica JP610.</title>
        <authorList>
            <consortium name="The Broad Institute Genome Sequencing Platform"/>
            <person name="Russ C."/>
            <person name="Cuomo C."/>
            <person name="Young S.K."/>
            <person name="Zeng Q."/>
            <person name="Gargeya S."/>
            <person name="Alvarado L."/>
            <person name="Berlin A."/>
            <person name="Chapman S.B."/>
            <person name="Chen Z."/>
            <person name="Freedman E."/>
            <person name="Gellesch M."/>
            <person name="Goldberg J."/>
            <person name="Griggs A."/>
            <person name="Gujja S."/>
            <person name="Heilman E."/>
            <person name="Heiman D."/>
            <person name="Howarth C."/>
            <person name="Mehta T."/>
            <person name="Neiman D."/>
            <person name="Pearson M."/>
            <person name="Roberts A."/>
            <person name="Saif S."/>
            <person name="Shea T."/>
            <person name="Shenoy N."/>
            <person name="Sisk P."/>
            <person name="Stolte C."/>
            <person name="Sykes S."/>
            <person name="White J."/>
            <person name="Yandava C."/>
            <person name="Burger G."/>
            <person name="Gray M.W."/>
            <person name="Holland P.W.H."/>
            <person name="King N."/>
            <person name="Lang F.B.F."/>
            <person name="Roger A.J."/>
            <person name="Ruiz-Trillo I."/>
            <person name="Haas B."/>
            <person name="Nusbaum C."/>
            <person name="Birren B."/>
        </authorList>
    </citation>
    <scope>NUCLEOTIDE SEQUENCE [LARGE SCALE GENOMIC DNA]</scope>
    <source>
        <strain evidence="9 10">JP610</strain>
    </source>
</reference>
<dbReference type="eggNOG" id="KOG1572">
    <property type="taxonomic scope" value="Eukaryota"/>
</dbReference>
<evidence type="ECO:0000256" key="6">
    <source>
        <dbReference type="ARBA" id="ARBA00047927"/>
    </source>
</evidence>
<dbReference type="EMBL" id="KQ241702">
    <property type="protein sequence ID" value="KNC85444.1"/>
    <property type="molecule type" value="Genomic_DNA"/>
</dbReference>
<dbReference type="InterPro" id="IPR029021">
    <property type="entry name" value="Prot-tyrosine_phosphatase-like"/>
</dbReference>
<comment type="catalytic activity">
    <reaction evidence="6">
        <text>1,5-bis(diphospho)-1D-myo-inositol 2,3,4,6-tetrakisphosphate + H2O = 1-diphospho-1D-myo-inositol 2,3,4,5,6-pentakisphosphate + phosphate + 2 H(+)</text>
        <dbReference type="Rhea" id="RHEA:79699"/>
        <dbReference type="ChEBI" id="CHEBI:15377"/>
        <dbReference type="ChEBI" id="CHEBI:15378"/>
        <dbReference type="ChEBI" id="CHEBI:43474"/>
        <dbReference type="ChEBI" id="CHEBI:74946"/>
        <dbReference type="ChEBI" id="CHEBI:77983"/>
        <dbReference type="EC" id="3.6.1.52"/>
    </reaction>
    <physiologicalReaction direction="left-to-right" evidence="6">
        <dbReference type="Rhea" id="RHEA:79700"/>
    </physiologicalReaction>
</comment>
<feature type="domain" description="Tyrosine-protein phosphatase" evidence="8">
    <location>
        <begin position="23"/>
        <end position="176"/>
    </location>
</feature>
<organism evidence="9 10">
    <name type="scientific">Sphaeroforma arctica JP610</name>
    <dbReference type="NCBI Taxonomy" id="667725"/>
    <lineage>
        <taxon>Eukaryota</taxon>
        <taxon>Ichthyosporea</taxon>
        <taxon>Ichthyophonida</taxon>
        <taxon>Sphaeroforma</taxon>
    </lineage>
</organism>
<dbReference type="EC" id="3.6.1.52" evidence="1"/>
<evidence type="ECO:0000256" key="1">
    <source>
        <dbReference type="ARBA" id="ARBA00012527"/>
    </source>
</evidence>
<dbReference type="InterPro" id="IPR020422">
    <property type="entry name" value="TYR_PHOSPHATASE_DUAL_dom"/>
</dbReference>
<name>A0A0L0G958_9EUKA</name>
<comment type="catalytic activity">
    <reaction evidence="4">
        <text>5-diphospho-1D-myo-inositol 1,2,3,4,6-pentakisphosphate + H2O = 1D-myo-inositol hexakisphosphate + phosphate + H(+)</text>
        <dbReference type="Rhea" id="RHEA:22384"/>
        <dbReference type="ChEBI" id="CHEBI:15377"/>
        <dbReference type="ChEBI" id="CHEBI:15378"/>
        <dbReference type="ChEBI" id="CHEBI:43474"/>
        <dbReference type="ChEBI" id="CHEBI:58130"/>
        <dbReference type="ChEBI" id="CHEBI:58628"/>
        <dbReference type="EC" id="3.6.1.52"/>
    </reaction>
    <physiologicalReaction direction="left-to-right" evidence="4">
        <dbReference type="Rhea" id="RHEA:22385"/>
    </physiologicalReaction>
</comment>
<evidence type="ECO:0000313" key="9">
    <source>
        <dbReference type="EMBL" id="KNC85444.1"/>
    </source>
</evidence>
<dbReference type="PRINTS" id="PR01911">
    <property type="entry name" value="PFDSPHPHTASE"/>
</dbReference>
<evidence type="ECO:0000256" key="7">
    <source>
        <dbReference type="ARBA" id="ARBA00048424"/>
    </source>
</evidence>
<dbReference type="Proteomes" id="UP000054560">
    <property type="component" value="Unassembled WGS sequence"/>
</dbReference>
<dbReference type="PANTHER" id="PTHR31126">
    <property type="entry name" value="TYROSINE-PROTEIN PHOSPHATASE"/>
    <property type="match status" value="1"/>
</dbReference>
<dbReference type="InterPro" id="IPR020428">
    <property type="entry name" value="PFA-DSPs"/>
</dbReference>
<dbReference type="PROSITE" id="PS00383">
    <property type="entry name" value="TYR_PHOSPHATASE_1"/>
    <property type="match status" value="1"/>
</dbReference>
<comment type="catalytic activity">
    <reaction evidence="5">
        <text>3,5-bis(diphospho)-1D-myo-inositol 1,2,4,6-tetrakisphosphate + H2O = 3-diphospho-1D-myo-inositol 1,2,4,5,6-pentakisphosphate + phosphate + 2 H(+)</text>
        <dbReference type="Rhea" id="RHEA:56312"/>
        <dbReference type="ChEBI" id="CHEBI:15377"/>
        <dbReference type="ChEBI" id="CHEBI:15378"/>
        <dbReference type="ChEBI" id="CHEBI:43474"/>
        <dbReference type="ChEBI" id="CHEBI:140372"/>
        <dbReference type="ChEBI" id="CHEBI:140374"/>
        <dbReference type="EC" id="3.6.1.52"/>
    </reaction>
    <physiologicalReaction direction="left-to-right" evidence="5">
        <dbReference type="Rhea" id="RHEA:56313"/>
    </physiologicalReaction>
</comment>
<dbReference type="Pfam" id="PF03162">
    <property type="entry name" value="Y_phosphatase2"/>
    <property type="match status" value="1"/>
</dbReference>
<dbReference type="PANTHER" id="PTHR31126:SF48">
    <property type="entry name" value="INOSITOL PHOSPHATASE SIW14"/>
    <property type="match status" value="1"/>
</dbReference>
<dbReference type="CDD" id="cd14528">
    <property type="entry name" value="PFA-DSP_Siw14"/>
    <property type="match status" value="1"/>
</dbReference>
<dbReference type="GO" id="GO:0016791">
    <property type="term" value="F:phosphatase activity"/>
    <property type="evidence" value="ECO:0007669"/>
    <property type="project" value="InterPro"/>
</dbReference>
<dbReference type="GO" id="GO:0052840">
    <property type="term" value="F:inositol diphosphate tetrakisphosphate diphosphatase activity"/>
    <property type="evidence" value="ECO:0007669"/>
    <property type="project" value="TreeGrafter"/>
</dbReference>
<sequence>MAHLSCHDLYGPGDPDEYIPPENLAMVSTGIYRAALAKKKNFAYLRRLGLRSILTLFQEDYPAANLEYMKENNIKLLQFGVPGNKEPFVDIPSDVIRDALSALLDVRNHPILIHCNKGKHRTGCLVGCLRKLQSWSHTSICDEYRRFSYPKSRTLDQQFIELFDISGIPFDKRYKPAWLQ</sequence>
<evidence type="ECO:0000256" key="2">
    <source>
        <dbReference type="ARBA" id="ARBA00022801"/>
    </source>
</evidence>
<evidence type="ECO:0000256" key="3">
    <source>
        <dbReference type="ARBA" id="ARBA00044949"/>
    </source>
</evidence>
<dbReference type="InterPro" id="IPR016130">
    <property type="entry name" value="Tyr_Pase_AS"/>
</dbReference>
<dbReference type="PROSITE" id="PS50054">
    <property type="entry name" value="TYR_PHOSPHATASE_DUAL"/>
    <property type="match status" value="1"/>
</dbReference>
<keyword evidence="10" id="KW-1185">Reference proteome</keyword>
<evidence type="ECO:0000256" key="5">
    <source>
        <dbReference type="ARBA" id="ARBA00047562"/>
    </source>
</evidence>
<accession>A0A0L0G958</accession>
<dbReference type="Gene3D" id="3.90.190.10">
    <property type="entry name" value="Protein tyrosine phosphatase superfamily"/>
    <property type="match status" value="1"/>
</dbReference>
<evidence type="ECO:0000256" key="4">
    <source>
        <dbReference type="ARBA" id="ARBA00047342"/>
    </source>
</evidence>
<dbReference type="RefSeq" id="XP_014159346.1">
    <property type="nucleotide sequence ID" value="XM_014303871.1"/>
</dbReference>
<dbReference type="AlphaFoldDB" id="A0A0L0G958"/>
<protein>
    <recommendedName>
        <fullName evidence="1">diphosphoinositol-polyphosphate diphosphatase</fullName>
        <ecNumber evidence="1">3.6.1.52</ecNumber>
    </recommendedName>
</protein>
<dbReference type="InterPro" id="IPR004861">
    <property type="entry name" value="Siw14-like"/>
</dbReference>
<proteinExistence type="inferred from homology"/>
<dbReference type="OrthoDB" id="6375174at2759"/>
<keyword evidence="2" id="KW-0378">Hydrolase</keyword>
<gene>
    <name evidence="9" type="ORF">SARC_02394</name>
</gene>
<dbReference type="GeneID" id="25902898"/>